<proteinExistence type="predicted"/>
<dbReference type="RefSeq" id="WP_022754969.1">
    <property type="nucleotide sequence ID" value="NZ_FOGJ01000026.1"/>
</dbReference>
<dbReference type="AlphaFoldDB" id="A0A1H9W1P4"/>
<dbReference type="eggNOG" id="ENOG5030HCW">
    <property type="taxonomic scope" value="Bacteria"/>
</dbReference>
<organism evidence="1 2">
    <name type="scientific">Butyrivibrio fibrisolvens</name>
    <dbReference type="NCBI Taxonomy" id="831"/>
    <lineage>
        <taxon>Bacteria</taxon>
        <taxon>Bacillati</taxon>
        <taxon>Bacillota</taxon>
        <taxon>Clostridia</taxon>
        <taxon>Lachnospirales</taxon>
        <taxon>Lachnospiraceae</taxon>
        <taxon>Butyrivibrio</taxon>
    </lineage>
</organism>
<dbReference type="EMBL" id="FOGJ01000026">
    <property type="protein sequence ID" value="SES27691.1"/>
    <property type="molecule type" value="Genomic_DNA"/>
</dbReference>
<dbReference type="OrthoDB" id="2047020at2"/>
<evidence type="ECO:0000313" key="1">
    <source>
        <dbReference type="EMBL" id="SES27691.1"/>
    </source>
</evidence>
<name>A0A1H9W1P4_BUTFI</name>
<gene>
    <name evidence="1" type="ORF">SAMN04487884_12652</name>
</gene>
<reference evidence="1 2" key="1">
    <citation type="submission" date="2016-10" db="EMBL/GenBank/DDBJ databases">
        <authorList>
            <person name="de Groot N.N."/>
        </authorList>
    </citation>
    <scope>NUCLEOTIDE SEQUENCE [LARGE SCALE GENOMIC DNA]</scope>
    <source>
        <strain evidence="1 2">AR40</strain>
    </source>
</reference>
<sequence length="97" mass="11369">MRCIRTPIKSTVYKYELGKGFEDGFEPYSEVVTKGWFVTDNLVKVTRDNGLIVCPYINHRRGRTFVCENDYVIVDDDGTKHLCGHDKIFDRYEIIEE</sequence>
<accession>A0A1H9W1P4</accession>
<protein>
    <submittedName>
        <fullName evidence="1">Uncharacterized protein</fullName>
    </submittedName>
</protein>
<evidence type="ECO:0000313" key="2">
    <source>
        <dbReference type="Proteomes" id="UP000182584"/>
    </source>
</evidence>
<dbReference type="Proteomes" id="UP000182584">
    <property type="component" value="Unassembled WGS sequence"/>
</dbReference>